<dbReference type="Pfam" id="PF03033">
    <property type="entry name" value="Glyco_transf_28"/>
    <property type="match status" value="1"/>
</dbReference>
<evidence type="ECO:0000256" key="10">
    <source>
        <dbReference type="HAMAP-Rule" id="MF_00033"/>
    </source>
</evidence>
<dbReference type="RefSeq" id="WP_143235372.1">
    <property type="nucleotide sequence ID" value="NZ_VJWL01000001.1"/>
</dbReference>
<dbReference type="GO" id="GO:0005975">
    <property type="term" value="P:carbohydrate metabolic process"/>
    <property type="evidence" value="ECO:0007669"/>
    <property type="project" value="InterPro"/>
</dbReference>
<dbReference type="HAMAP" id="MF_00033">
    <property type="entry name" value="MurG"/>
    <property type="match status" value="1"/>
</dbReference>
<evidence type="ECO:0000256" key="2">
    <source>
        <dbReference type="ARBA" id="ARBA00022618"/>
    </source>
</evidence>
<dbReference type="PANTHER" id="PTHR21015:SF22">
    <property type="entry name" value="GLYCOSYLTRANSFERASE"/>
    <property type="match status" value="1"/>
</dbReference>
<dbReference type="GO" id="GO:0050511">
    <property type="term" value="F:undecaprenyldiphospho-muramoylpentapeptide beta-N-acetylglucosaminyltransferase activity"/>
    <property type="evidence" value="ECO:0007669"/>
    <property type="project" value="UniProtKB-UniRule"/>
</dbReference>
<dbReference type="GO" id="GO:0005886">
    <property type="term" value="C:plasma membrane"/>
    <property type="evidence" value="ECO:0007669"/>
    <property type="project" value="UniProtKB-SubCell"/>
</dbReference>
<dbReference type="InterPro" id="IPR006009">
    <property type="entry name" value="GlcNAc_MurG"/>
</dbReference>
<feature type="domain" description="Glycosyltransferase family 28 N-terminal" evidence="11">
    <location>
        <begin position="4"/>
        <end position="140"/>
    </location>
</feature>
<feature type="binding site" evidence="10">
    <location>
        <position position="188"/>
    </location>
    <ligand>
        <name>UDP-N-acetyl-alpha-D-glucosamine</name>
        <dbReference type="ChEBI" id="CHEBI:57705"/>
    </ligand>
</feature>
<comment type="similarity">
    <text evidence="10">Belongs to the glycosyltransferase 28 family. MurG subfamily.</text>
</comment>
<dbReference type="NCBIfam" id="TIGR01133">
    <property type="entry name" value="murG"/>
    <property type="match status" value="1"/>
</dbReference>
<sequence>MSRVLVSAGGTGGHVFPALAVAKALRAQGHEVSWLGTADRIESRVVPQEGFTFHGLPLRPLRGKGILGWLQAPFNVIRGLRACGRVMAKEKPDLLIGFGGYTAGPAGVVAKFKGIPLVVHEQNAIPGLTNKLLAKIATRTLLGFADAKAYLGNGDVTGNPVRDDICALYSTDSITVESPLRILVIGGSLGAQHLNQTVPAAFAQWCGPAIKIRHQVGAGRSAEVTAAYTNIAANVDVQVDEFIDDMAAAYQGADLVIGRAGALTVAELSMAGKAAILVPYPHAVDDHQTANAKVLGNRGAALVLPQPDCTPKRLCDELSVLANAPEQIKKMSANARSEAPIAATAKIVALCEALMVERKDV</sequence>
<evidence type="ECO:0000256" key="7">
    <source>
        <dbReference type="ARBA" id="ARBA00023136"/>
    </source>
</evidence>
<keyword evidence="1 10" id="KW-1003">Cell membrane</keyword>
<dbReference type="CDD" id="cd03785">
    <property type="entry name" value="GT28_MurG"/>
    <property type="match status" value="1"/>
</dbReference>
<dbReference type="Pfam" id="PF04101">
    <property type="entry name" value="Glyco_tran_28_C"/>
    <property type="match status" value="1"/>
</dbReference>
<keyword evidence="2 10" id="KW-0132">Cell division</keyword>
<keyword evidence="7 10" id="KW-0472">Membrane</keyword>
<accession>A0A552X5W3</accession>
<dbReference type="EMBL" id="VJWL01000001">
    <property type="protein sequence ID" value="TRW50408.1"/>
    <property type="molecule type" value="Genomic_DNA"/>
</dbReference>
<feature type="binding site" evidence="10">
    <location>
        <begin position="11"/>
        <end position="13"/>
    </location>
    <ligand>
        <name>UDP-N-acetyl-alpha-D-glucosamine</name>
        <dbReference type="ChEBI" id="CHEBI:57705"/>
    </ligand>
</feature>
<evidence type="ECO:0000256" key="3">
    <source>
        <dbReference type="ARBA" id="ARBA00022676"/>
    </source>
</evidence>
<organism evidence="13 14">
    <name type="scientific">Aliidiomarina halalkaliphila</name>
    <dbReference type="NCBI Taxonomy" id="2593535"/>
    <lineage>
        <taxon>Bacteria</taxon>
        <taxon>Pseudomonadati</taxon>
        <taxon>Pseudomonadota</taxon>
        <taxon>Gammaproteobacteria</taxon>
        <taxon>Alteromonadales</taxon>
        <taxon>Idiomarinaceae</taxon>
        <taxon>Aliidiomarina</taxon>
    </lineage>
</organism>
<dbReference type="UniPathway" id="UPA00219"/>
<keyword evidence="3 10" id="KW-0328">Glycosyltransferase</keyword>
<dbReference type="GO" id="GO:0051301">
    <property type="term" value="P:cell division"/>
    <property type="evidence" value="ECO:0007669"/>
    <property type="project" value="UniProtKB-KW"/>
</dbReference>
<comment type="subcellular location">
    <subcellularLocation>
        <location evidence="10">Cell membrane</location>
        <topology evidence="10">Peripheral membrane protein</topology>
        <orientation evidence="10">Cytoplasmic side</orientation>
    </subcellularLocation>
</comment>
<evidence type="ECO:0000256" key="9">
    <source>
        <dbReference type="ARBA" id="ARBA00023316"/>
    </source>
</evidence>
<protein>
    <recommendedName>
        <fullName evidence="10">UDP-N-acetylglucosamine--N-acetylmuramyl-(pentapeptide) pyrophosphoryl-undecaprenol N-acetylglucosamine transferase</fullName>
        <ecNumber evidence="10">2.4.1.227</ecNumber>
    </recommendedName>
    <alternativeName>
        <fullName evidence="10">Undecaprenyl-PP-MurNAc-pentapeptide-UDPGlcNAc GlcNAc transferase</fullName>
    </alternativeName>
</protein>
<comment type="catalytic activity">
    <reaction evidence="10">
        <text>di-trans,octa-cis-undecaprenyl diphospho-N-acetyl-alpha-D-muramoyl-L-alanyl-D-glutamyl-meso-2,6-diaminopimeloyl-D-alanyl-D-alanine + UDP-N-acetyl-alpha-D-glucosamine = di-trans,octa-cis-undecaprenyl diphospho-[N-acetyl-alpha-D-glucosaminyl-(1-&gt;4)]-N-acetyl-alpha-D-muramoyl-L-alanyl-D-glutamyl-meso-2,6-diaminopimeloyl-D-alanyl-D-alanine + UDP + H(+)</text>
        <dbReference type="Rhea" id="RHEA:31227"/>
        <dbReference type="ChEBI" id="CHEBI:15378"/>
        <dbReference type="ChEBI" id="CHEBI:57705"/>
        <dbReference type="ChEBI" id="CHEBI:58223"/>
        <dbReference type="ChEBI" id="CHEBI:61387"/>
        <dbReference type="ChEBI" id="CHEBI:61388"/>
        <dbReference type="EC" id="2.4.1.227"/>
    </reaction>
</comment>
<evidence type="ECO:0000256" key="8">
    <source>
        <dbReference type="ARBA" id="ARBA00023306"/>
    </source>
</evidence>
<dbReference type="PANTHER" id="PTHR21015">
    <property type="entry name" value="UDP-N-ACETYLGLUCOSAMINE--N-ACETYLMURAMYL-(PENTAPEPTIDE) PYROPHOSPHORYL-UNDECAPRENOL N-ACETYLGLUCOSAMINE TRANSFERASE 1"/>
    <property type="match status" value="1"/>
</dbReference>
<dbReference type="GO" id="GO:0009252">
    <property type="term" value="P:peptidoglycan biosynthetic process"/>
    <property type="evidence" value="ECO:0007669"/>
    <property type="project" value="UniProtKB-UniRule"/>
</dbReference>
<proteinExistence type="inferred from homology"/>
<feature type="binding site" evidence="10">
    <location>
        <position position="162"/>
    </location>
    <ligand>
        <name>UDP-N-acetyl-alpha-D-glucosamine</name>
        <dbReference type="ChEBI" id="CHEBI:57705"/>
    </ligand>
</feature>
<dbReference type="InterPro" id="IPR007235">
    <property type="entry name" value="Glyco_trans_28_C"/>
</dbReference>
<dbReference type="Proteomes" id="UP000320359">
    <property type="component" value="Unassembled WGS sequence"/>
</dbReference>
<keyword evidence="5 10" id="KW-0133">Cell shape</keyword>
<evidence type="ECO:0000256" key="1">
    <source>
        <dbReference type="ARBA" id="ARBA00022475"/>
    </source>
</evidence>
<keyword evidence="14" id="KW-1185">Reference proteome</keyword>
<feature type="binding site" evidence="10">
    <location>
        <position position="243"/>
    </location>
    <ligand>
        <name>UDP-N-acetyl-alpha-D-glucosamine</name>
        <dbReference type="ChEBI" id="CHEBI:57705"/>
    </ligand>
</feature>
<comment type="pathway">
    <text evidence="10">Cell wall biogenesis; peptidoglycan biosynthesis.</text>
</comment>
<dbReference type="OrthoDB" id="9808936at2"/>
<evidence type="ECO:0000256" key="6">
    <source>
        <dbReference type="ARBA" id="ARBA00022984"/>
    </source>
</evidence>
<evidence type="ECO:0000313" key="13">
    <source>
        <dbReference type="EMBL" id="TRW50408.1"/>
    </source>
</evidence>
<comment type="caution">
    <text evidence="13">The sequence shown here is derived from an EMBL/GenBank/DDBJ whole genome shotgun (WGS) entry which is preliminary data.</text>
</comment>
<keyword evidence="9 10" id="KW-0961">Cell wall biogenesis/degradation</keyword>
<dbReference type="SUPFAM" id="SSF53756">
    <property type="entry name" value="UDP-Glycosyltransferase/glycogen phosphorylase"/>
    <property type="match status" value="1"/>
</dbReference>
<evidence type="ECO:0000259" key="12">
    <source>
        <dbReference type="Pfam" id="PF04101"/>
    </source>
</evidence>
<dbReference type="GO" id="GO:0008360">
    <property type="term" value="P:regulation of cell shape"/>
    <property type="evidence" value="ECO:0007669"/>
    <property type="project" value="UniProtKB-KW"/>
</dbReference>
<keyword evidence="6 10" id="KW-0573">Peptidoglycan synthesis</keyword>
<feature type="domain" description="Glycosyl transferase family 28 C-terminal" evidence="12">
    <location>
        <begin position="182"/>
        <end position="339"/>
    </location>
</feature>
<dbReference type="GO" id="GO:0051991">
    <property type="term" value="F:UDP-N-acetyl-D-glucosamine:N-acetylmuramoyl-L-alanyl-D-glutamyl-meso-2,6-diaminopimelyl-D-alanyl-D-alanine-diphosphoundecaprenol 4-beta-N-acetylglucosaminlytransferase activity"/>
    <property type="evidence" value="ECO:0007669"/>
    <property type="project" value="RHEA"/>
</dbReference>
<gene>
    <name evidence="10 13" type="primary">murG</name>
    <name evidence="13" type="ORF">FM042_06160</name>
</gene>
<feature type="binding site" evidence="10">
    <location>
        <position position="123"/>
    </location>
    <ligand>
        <name>UDP-N-acetyl-alpha-D-glucosamine</name>
        <dbReference type="ChEBI" id="CHEBI:57705"/>
    </ligand>
</feature>
<evidence type="ECO:0000259" key="11">
    <source>
        <dbReference type="Pfam" id="PF03033"/>
    </source>
</evidence>
<comment type="function">
    <text evidence="10">Cell wall formation. Catalyzes the transfer of a GlcNAc subunit on undecaprenyl-pyrophosphoryl-MurNAc-pentapeptide (lipid intermediate I) to form undecaprenyl-pyrophosphoryl-MurNAc-(pentapeptide)GlcNAc (lipid intermediate II).</text>
</comment>
<dbReference type="GO" id="GO:0071555">
    <property type="term" value="P:cell wall organization"/>
    <property type="evidence" value="ECO:0007669"/>
    <property type="project" value="UniProtKB-KW"/>
</dbReference>
<name>A0A552X5W3_9GAMM</name>
<reference evidence="13 14" key="1">
    <citation type="submission" date="2019-07" db="EMBL/GenBank/DDBJ databases">
        <authorList>
            <person name="Yang M."/>
            <person name="Zhao D."/>
            <person name="Xiang H."/>
        </authorList>
    </citation>
    <scope>NUCLEOTIDE SEQUENCE [LARGE SCALE GENOMIC DNA]</scope>
    <source>
        <strain evidence="13 14">IM1326</strain>
    </source>
</reference>
<evidence type="ECO:0000313" key="14">
    <source>
        <dbReference type="Proteomes" id="UP000320359"/>
    </source>
</evidence>
<dbReference type="AlphaFoldDB" id="A0A552X5W3"/>
<dbReference type="Gene3D" id="3.40.50.2000">
    <property type="entry name" value="Glycogen Phosphorylase B"/>
    <property type="match status" value="2"/>
</dbReference>
<keyword evidence="4 10" id="KW-0808">Transferase</keyword>
<keyword evidence="8 10" id="KW-0131">Cell cycle</keyword>
<dbReference type="EC" id="2.4.1.227" evidence="10"/>
<feature type="binding site" evidence="10">
    <location>
        <position position="288"/>
    </location>
    <ligand>
        <name>UDP-N-acetyl-alpha-D-glucosamine</name>
        <dbReference type="ChEBI" id="CHEBI:57705"/>
    </ligand>
</feature>
<evidence type="ECO:0000256" key="4">
    <source>
        <dbReference type="ARBA" id="ARBA00022679"/>
    </source>
</evidence>
<feature type="binding site" evidence="10">
    <location>
        <begin position="262"/>
        <end position="267"/>
    </location>
    <ligand>
        <name>UDP-N-acetyl-alpha-D-glucosamine</name>
        <dbReference type="ChEBI" id="CHEBI:57705"/>
    </ligand>
</feature>
<evidence type="ECO:0000256" key="5">
    <source>
        <dbReference type="ARBA" id="ARBA00022960"/>
    </source>
</evidence>
<dbReference type="InterPro" id="IPR004276">
    <property type="entry name" value="GlycoTrans_28_N"/>
</dbReference>